<organism evidence="1 2">
    <name type="scientific">Candidatus Electrothrix communis</name>
    <dbReference type="NCBI Taxonomy" id="1859133"/>
    <lineage>
        <taxon>Bacteria</taxon>
        <taxon>Pseudomonadati</taxon>
        <taxon>Thermodesulfobacteriota</taxon>
        <taxon>Desulfobulbia</taxon>
        <taxon>Desulfobulbales</taxon>
        <taxon>Desulfobulbaceae</taxon>
        <taxon>Candidatus Electrothrix</taxon>
    </lineage>
</organism>
<evidence type="ECO:0000313" key="2">
    <source>
        <dbReference type="Proteomes" id="UP000288086"/>
    </source>
</evidence>
<dbReference type="Proteomes" id="UP000288086">
    <property type="component" value="Unassembled WGS sequence"/>
</dbReference>
<proteinExistence type="predicted"/>
<reference evidence="1 2" key="1">
    <citation type="submission" date="2017-01" db="EMBL/GenBank/DDBJ databases">
        <title>The cable genome- insights into the physiology and evolution of filamentous bacteria capable of sulfide oxidation via long distance electron transfer.</title>
        <authorList>
            <person name="Schreiber L."/>
            <person name="Bjerg J.T."/>
            <person name="Boggild A."/>
            <person name="Van De Vossenberg J."/>
            <person name="Meysman F."/>
            <person name="Nielsen L.P."/>
            <person name="Schramm A."/>
            <person name="Kjeldsen K.U."/>
        </authorList>
    </citation>
    <scope>NUCLEOTIDE SEQUENCE [LARGE SCALE GENOMIC DNA]</scope>
    <source>
        <strain evidence="1">A1</strain>
    </source>
</reference>
<dbReference type="AlphaFoldDB" id="A0A3S3U7I9"/>
<sequence>MVTRSEVTTETGPDAQAIPLQERESFQFRCHQGVSCYLTCCHKLELRLYPYDIICLKNKLSCSSTEFLERYTRLGAGVHPYFPAVMLNMVVSEEAPCPFLRESGCSVYTDRPSACRTYPLERGVEKEGVGAKLKSHYSVVHHSYCKGHDEENSYTVRQWKREQRLDSFNLMNDLWAEVDAFFAGDPWQGEGHAGPRQQLAFMVCYNLDAFRAYCIENKLTSRYRMDRDQRRRIERDDAELLKFGFNWLLHVLGNKRTLTPR</sequence>
<dbReference type="EMBL" id="MTKP01000406">
    <property type="protein sequence ID" value="RWX43959.1"/>
    <property type="molecule type" value="Genomic_DNA"/>
</dbReference>
<evidence type="ECO:0000313" key="1">
    <source>
        <dbReference type="EMBL" id="RWX43959.1"/>
    </source>
</evidence>
<keyword evidence="2" id="KW-1185">Reference proteome</keyword>
<dbReference type="PANTHER" id="PTHR35866:SF1">
    <property type="entry name" value="YKGJ FAMILY CYSTEINE CLUSTER PROTEIN"/>
    <property type="match status" value="1"/>
</dbReference>
<dbReference type="PANTHER" id="PTHR35866">
    <property type="entry name" value="PUTATIVE-RELATED"/>
    <property type="match status" value="1"/>
</dbReference>
<dbReference type="Pfam" id="PF03692">
    <property type="entry name" value="CxxCxxCC"/>
    <property type="match status" value="1"/>
</dbReference>
<name>A0A3S3U7I9_9BACT</name>
<gene>
    <name evidence="1" type="ORF">VT98_14061</name>
</gene>
<dbReference type="InterPro" id="IPR005358">
    <property type="entry name" value="Puta_zinc/iron-chelating_dom"/>
</dbReference>
<comment type="caution">
    <text evidence="1">The sequence shown here is derived from an EMBL/GenBank/DDBJ whole genome shotgun (WGS) entry which is preliminary data.</text>
</comment>
<protein>
    <submittedName>
        <fullName evidence="1">Uncharacterized protein</fullName>
    </submittedName>
</protein>
<accession>A0A3S3U7I9</accession>